<dbReference type="Proteomes" id="UP000011750">
    <property type="component" value="Chromosome A03"/>
</dbReference>
<dbReference type="HOGENOM" id="CLU_1951820_0_0_1"/>
<proteinExistence type="predicted"/>
<dbReference type="Gramene" id="Bra006761.1">
    <property type="protein sequence ID" value="Bra006761.1-P"/>
    <property type="gene ID" value="Bra006761"/>
</dbReference>
<protein>
    <submittedName>
        <fullName evidence="1">Uncharacterized protein</fullName>
    </submittedName>
</protein>
<keyword evidence="2" id="KW-1185">Reference proteome</keyword>
<evidence type="ECO:0000313" key="1">
    <source>
        <dbReference type="EnsemblPlants" id="Bra006761.1-P"/>
    </source>
</evidence>
<name>M4CRC0_BRACM</name>
<organism evidence="1 2">
    <name type="scientific">Brassica campestris</name>
    <name type="common">Field mustard</name>
    <dbReference type="NCBI Taxonomy" id="3711"/>
    <lineage>
        <taxon>Eukaryota</taxon>
        <taxon>Viridiplantae</taxon>
        <taxon>Streptophyta</taxon>
        <taxon>Embryophyta</taxon>
        <taxon>Tracheophyta</taxon>
        <taxon>Spermatophyta</taxon>
        <taxon>Magnoliopsida</taxon>
        <taxon>eudicotyledons</taxon>
        <taxon>Gunneridae</taxon>
        <taxon>Pentapetalae</taxon>
        <taxon>rosids</taxon>
        <taxon>malvids</taxon>
        <taxon>Brassicales</taxon>
        <taxon>Brassicaceae</taxon>
        <taxon>Brassiceae</taxon>
        <taxon>Brassica</taxon>
    </lineage>
</organism>
<reference evidence="1 2" key="2">
    <citation type="journal article" date="2018" name="Hortic Res">
        <title>Improved Brassica rapa reference genome by single-molecule sequencing and chromosome conformation capture technologies.</title>
        <authorList>
            <person name="Zhang L."/>
            <person name="Cai X."/>
            <person name="Wu J."/>
            <person name="Liu M."/>
            <person name="Grob S."/>
            <person name="Cheng F."/>
            <person name="Liang J."/>
            <person name="Cai C."/>
            <person name="Liu Z."/>
            <person name="Liu B."/>
            <person name="Wang F."/>
            <person name="Li S."/>
            <person name="Liu F."/>
            <person name="Li X."/>
            <person name="Cheng L."/>
            <person name="Yang W."/>
            <person name="Li M.H."/>
            <person name="Grossniklaus U."/>
            <person name="Zheng H."/>
            <person name="Wang X."/>
        </authorList>
    </citation>
    <scope>NUCLEOTIDE SEQUENCE [LARGE SCALE GENOMIC DNA]</scope>
    <source>
        <strain evidence="1 2">cv. Chiifu-401-42</strain>
    </source>
</reference>
<evidence type="ECO:0000313" key="2">
    <source>
        <dbReference type="Proteomes" id="UP000011750"/>
    </source>
</evidence>
<accession>M4CRC0</accession>
<sequence>MLPSSPRSSPSWSVGDVSQSLVLSYAFCGSVYSADTSPEGKHLAAGGGSKTQEVVMLPLSINRLRGRAVSVCPARTKRAVLERACLCVSEEGIGSGSQMKQLPASIVSLDLWFSVFPSAYIVYVLSPDS</sequence>
<dbReference type="EnsemblPlants" id="Bra006761.1">
    <property type="protein sequence ID" value="Bra006761.1-P"/>
    <property type="gene ID" value="Bra006761"/>
</dbReference>
<reference evidence="1" key="3">
    <citation type="submission" date="2023-03" db="UniProtKB">
        <authorList>
            <consortium name="EnsemblPlants"/>
        </authorList>
    </citation>
    <scope>IDENTIFICATION</scope>
    <source>
        <strain evidence="1">cv. Chiifu-401-42</strain>
    </source>
</reference>
<dbReference type="AlphaFoldDB" id="M4CRC0"/>
<dbReference type="InParanoid" id="M4CRC0"/>
<reference evidence="1 2" key="1">
    <citation type="journal article" date="2011" name="Nat. Genet.">
        <title>The genome of the mesopolyploid crop species Brassica rapa.</title>
        <authorList>
            <consortium name="Brassica rapa Genome Sequencing Project Consortium"/>
            <person name="Wang X."/>
            <person name="Wang H."/>
            <person name="Wang J."/>
            <person name="Sun R."/>
            <person name="Wu J."/>
            <person name="Liu S."/>
            <person name="Bai Y."/>
            <person name="Mun J.H."/>
            <person name="Bancroft I."/>
            <person name="Cheng F."/>
            <person name="Huang S."/>
            <person name="Li X."/>
            <person name="Hua W."/>
            <person name="Wang J."/>
            <person name="Wang X."/>
            <person name="Freeling M."/>
            <person name="Pires J.C."/>
            <person name="Paterson A.H."/>
            <person name="Chalhoub B."/>
            <person name="Wang B."/>
            <person name="Hayward A."/>
            <person name="Sharpe A.G."/>
            <person name="Park B.S."/>
            <person name="Weisshaar B."/>
            <person name="Liu B."/>
            <person name="Li B."/>
            <person name="Liu B."/>
            <person name="Tong C."/>
            <person name="Song C."/>
            <person name="Duran C."/>
            <person name="Peng C."/>
            <person name="Geng C."/>
            <person name="Koh C."/>
            <person name="Lin C."/>
            <person name="Edwards D."/>
            <person name="Mu D."/>
            <person name="Shen D."/>
            <person name="Soumpourou E."/>
            <person name="Li F."/>
            <person name="Fraser F."/>
            <person name="Conant G."/>
            <person name="Lassalle G."/>
            <person name="King G.J."/>
            <person name="Bonnema G."/>
            <person name="Tang H."/>
            <person name="Wang H."/>
            <person name="Belcram H."/>
            <person name="Zhou H."/>
            <person name="Hirakawa H."/>
            <person name="Abe H."/>
            <person name="Guo H."/>
            <person name="Wang H."/>
            <person name="Jin H."/>
            <person name="Parkin I.A."/>
            <person name="Batley J."/>
            <person name="Kim J.S."/>
            <person name="Just J."/>
            <person name="Li J."/>
            <person name="Xu J."/>
            <person name="Deng J."/>
            <person name="Kim J.A."/>
            <person name="Li J."/>
            <person name="Yu J."/>
            <person name="Meng J."/>
            <person name="Wang J."/>
            <person name="Min J."/>
            <person name="Poulain J."/>
            <person name="Wang J."/>
            <person name="Hatakeyama K."/>
            <person name="Wu K."/>
            <person name="Wang L."/>
            <person name="Fang L."/>
            <person name="Trick M."/>
            <person name="Links M.G."/>
            <person name="Zhao M."/>
            <person name="Jin M."/>
            <person name="Ramchiary N."/>
            <person name="Drou N."/>
            <person name="Berkman P.J."/>
            <person name="Cai Q."/>
            <person name="Huang Q."/>
            <person name="Li R."/>
            <person name="Tabata S."/>
            <person name="Cheng S."/>
            <person name="Zhang S."/>
            <person name="Zhang S."/>
            <person name="Huang S."/>
            <person name="Sato S."/>
            <person name="Sun S."/>
            <person name="Kwon S.J."/>
            <person name="Choi S.R."/>
            <person name="Lee T.H."/>
            <person name="Fan W."/>
            <person name="Zhao X."/>
            <person name="Tan X."/>
            <person name="Xu X."/>
            <person name="Wang Y."/>
            <person name="Qiu Y."/>
            <person name="Yin Y."/>
            <person name="Li Y."/>
            <person name="Du Y."/>
            <person name="Liao Y."/>
            <person name="Lim Y."/>
            <person name="Narusaka Y."/>
            <person name="Wang Y."/>
            <person name="Wang Z."/>
            <person name="Li Z."/>
            <person name="Wang Z."/>
            <person name="Xiong Z."/>
            <person name="Zhang Z."/>
        </authorList>
    </citation>
    <scope>NUCLEOTIDE SEQUENCE [LARGE SCALE GENOMIC DNA]</scope>
    <source>
        <strain evidence="1 2">cv. Chiifu-401-42</strain>
    </source>
</reference>